<evidence type="ECO:0000313" key="2">
    <source>
        <dbReference type="Proteomes" id="UP001239111"/>
    </source>
</evidence>
<reference evidence="1" key="1">
    <citation type="submission" date="2023-04" db="EMBL/GenBank/DDBJ databases">
        <title>A chromosome-level genome assembly of the parasitoid wasp Eretmocerus hayati.</title>
        <authorList>
            <person name="Zhong Y."/>
            <person name="Liu S."/>
            <person name="Liu Y."/>
        </authorList>
    </citation>
    <scope>NUCLEOTIDE SEQUENCE</scope>
    <source>
        <strain evidence="1">ZJU_SS_LIU_2023</strain>
    </source>
</reference>
<organism evidence="1 2">
    <name type="scientific">Eretmocerus hayati</name>
    <dbReference type="NCBI Taxonomy" id="131215"/>
    <lineage>
        <taxon>Eukaryota</taxon>
        <taxon>Metazoa</taxon>
        <taxon>Ecdysozoa</taxon>
        <taxon>Arthropoda</taxon>
        <taxon>Hexapoda</taxon>
        <taxon>Insecta</taxon>
        <taxon>Pterygota</taxon>
        <taxon>Neoptera</taxon>
        <taxon>Endopterygota</taxon>
        <taxon>Hymenoptera</taxon>
        <taxon>Apocrita</taxon>
        <taxon>Proctotrupomorpha</taxon>
        <taxon>Chalcidoidea</taxon>
        <taxon>Aphelinidae</taxon>
        <taxon>Aphelininae</taxon>
        <taxon>Eretmocerus</taxon>
    </lineage>
</organism>
<comment type="caution">
    <text evidence="1">The sequence shown here is derived from an EMBL/GenBank/DDBJ whole genome shotgun (WGS) entry which is preliminary data.</text>
</comment>
<gene>
    <name evidence="1" type="ORF">QAD02_000158</name>
</gene>
<sequence>MPLLTSAHLRWLAFVCLFLKMSLFSLHRSRNKKVPQWHRKELIRFLQKYPDFAQTMTDSIMMHQLMKCLNQYPPLRTETQWRKTWYDMAKKVKDELLEHGGDPKFLSIESEAIYSILVRIDNSLSFTPEGGSTNAISNDHVDITARGSADPVEYELINPNKRAKDVRHEPAFLCGKEIVQTLTPSAVTILNQSAVVGSSNLNPSTLPAPPKGKHHQAEHVIPVPITPVAPPNTPRRPSVDMCPLPAGMTIEQGIVHNMELALCRMMDEWQIECNKMTERVATRIQSMDKYIVKMTQSERPAARNESRERVTPSVAKASDCSSDITPPAN</sequence>
<name>A0ACC2NEY5_9HYME</name>
<proteinExistence type="predicted"/>
<keyword evidence="2" id="KW-1185">Reference proteome</keyword>
<dbReference type="EMBL" id="CM056743">
    <property type="protein sequence ID" value="KAJ8668899.1"/>
    <property type="molecule type" value="Genomic_DNA"/>
</dbReference>
<evidence type="ECO:0000313" key="1">
    <source>
        <dbReference type="EMBL" id="KAJ8668899.1"/>
    </source>
</evidence>
<accession>A0ACC2NEY5</accession>
<dbReference type="Proteomes" id="UP001239111">
    <property type="component" value="Chromosome 3"/>
</dbReference>
<protein>
    <submittedName>
        <fullName evidence="1">Uncharacterized protein</fullName>
    </submittedName>
</protein>